<dbReference type="RefSeq" id="WP_219748870.1">
    <property type="nucleotide sequence ID" value="NZ_JAHXZN010000003.1"/>
</dbReference>
<comment type="caution">
    <text evidence="3">The sequence shown here is derived from an EMBL/GenBank/DDBJ whole genome shotgun (WGS) entry which is preliminary data.</text>
</comment>
<accession>A0ABS7BPF6</accession>
<evidence type="ECO:0008006" key="5">
    <source>
        <dbReference type="Google" id="ProtNLM"/>
    </source>
</evidence>
<evidence type="ECO:0000256" key="1">
    <source>
        <dbReference type="ARBA" id="ARBA00004613"/>
    </source>
</evidence>
<name>A0ABS7BPF6_9SPHN</name>
<dbReference type="InterPro" id="IPR050557">
    <property type="entry name" value="RTX_toxin/Mannuronan_C5-epim"/>
</dbReference>
<proteinExistence type="predicted"/>
<dbReference type="Pfam" id="PF00353">
    <property type="entry name" value="HemolysinCabind"/>
    <property type="match status" value="4"/>
</dbReference>
<keyword evidence="4" id="KW-1185">Reference proteome</keyword>
<sequence>MIGKVMIGTIYSDELRGGSGDDDIYGGAGVDYLSGGDGNDFILGGADVDYINGDAGDDHLFGGEGNDSITGGFGADILSGDDGDDYLIGSDGNFSDTSFDRLLGGAGNDTLWSISPGLLDGGSGIDTASINRTNSAIGLKIDFTSPDRVQTLADGTIITGIEIAGFAGGNGNDVIQGGNYGNVLYGGGGSDQLWGGAGIDVIGGGAGKDRLVGGGGADVFTFSYGDNRDRIIDFVQGEDKIDLWHFTYATFDKVLAATSRDATTGMVTIDMSQFGGAPKDAIEILTDPSKPFAFTAADFSLFSWWT</sequence>
<comment type="subcellular location">
    <subcellularLocation>
        <location evidence="1">Secreted</location>
    </subcellularLocation>
</comment>
<dbReference type="PANTHER" id="PTHR38340">
    <property type="entry name" value="S-LAYER PROTEIN"/>
    <property type="match status" value="1"/>
</dbReference>
<dbReference type="SUPFAM" id="SSF51120">
    <property type="entry name" value="beta-Roll"/>
    <property type="match status" value="2"/>
</dbReference>
<dbReference type="InterPro" id="IPR018511">
    <property type="entry name" value="Hemolysin-typ_Ca-bd_CS"/>
</dbReference>
<dbReference type="EMBL" id="JAHXZN010000003">
    <property type="protein sequence ID" value="MBW6531496.1"/>
    <property type="molecule type" value="Genomic_DNA"/>
</dbReference>
<dbReference type="Proteomes" id="UP000759103">
    <property type="component" value="Unassembled WGS sequence"/>
</dbReference>
<evidence type="ECO:0000256" key="2">
    <source>
        <dbReference type="ARBA" id="ARBA00022525"/>
    </source>
</evidence>
<reference evidence="3 4" key="1">
    <citation type="submission" date="2021-07" db="EMBL/GenBank/DDBJ databases">
        <title>Sphingomonas sp.</title>
        <authorList>
            <person name="Feng G."/>
            <person name="Li J."/>
            <person name="Pan M."/>
        </authorList>
    </citation>
    <scope>NUCLEOTIDE SEQUENCE [LARGE SCALE GENOMIC DNA]</scope>
    <source>
        <strain evidence="3 4">RRHST34</strain>
    </source>
</reference>
<dbReference type="PRINTS" id="PR00313">
    <property type="entry name" value="CABNDNGRPT"/>
</dbReference>
<protein>
    <recommendedName>
        <fullName evidence="5">Calcium-binding protein</fullName>
    </recommendedName>
</protein>
<dbReference type="PROSITE" id="PS00330">
    <property type="entry name" value="HEMOLYSIN_CALCIUM"/>
    <property type="match status" value="4"/>
</dbReference>
<dbReference type="InterPro" id="IPR001343">
    <property type="entry name" value="Hemolysn_Ca-bd"/>
</dbReference>
<evidence type="ECO:0000313" key="3">
    <source>
        <dbReference type="EMBL" id="MBW6531496.1"/>
    </source>
</evidence>
<dbReference type="InterPro" id="IPR011049">
    <property type="entry name" value="Serralysin-like_metalloprot_C"/>
</dbReference>
<gene>
    <name evidence="3" type="ORF">KZ820_12195</name>
</gene>
<keyword evidence="2" id="KW-0964">Secreted</keyword>
<dbReference type="Gene3D" id="2.150.10.10">
    <property type="entry name" value="Serralysin-like metalloprotease, C-terminal"/>
    <property type="match status" value="2"/>
</dbReference>
<dbReference type="PANTHER" id="PTHR38340:SF1">
    <property type="entry name" value="S-LAYER PROTEIN"/>
    <property type="match status" value="1"/>
</dbReference>
<evidence type="ECO:0000313" key="4">
    <source>
        <dbReference type="Proteomes" id="UP000759103"/>
    </source>
</evidence>
<organism evidence="3 4">
    <name type="scientific">Sphingomonas citri</name>
    <dbReference type="NCBI Taxonomy" id="2862499"/>
    <lineage>
        <taxon>Bacteria</taxon>
        <taxon>Pseudomonadati</taxon>
        <taxon>Pseudomonadota</taxon>
        <taxon>Alphaproteobacteria</taxon>
        <taxon>Sphingomonadales</taxon>
        <taxon>Sphingomonadaceae</taxon>
        <taxon>Sphingomonas</taxon>
    </lineage>
</organism>